<proteinExistence type="predicted"/>
<feature type="transmembrane region" description="Helical" evidence="1">
    <location>
        <begin position="89"/>
        <end position="111"/>
    </location>
</feature>
<keyword evidence="1" id="KW-0812">Transmembrane</keyword>
<feature type="transmembrane region" description="Helical" evidence="1">
    <location>
        <begin position="12"/>
        <end position="38"/>
    </location>
</feature>
<evidence type="ECO:0000313" key="2">
    <source>
        <dbReference type="EMBL" id="GAA1500065.1"/>
    </source>
</evidence>
<feature type="transmembrane region" description="Helical" evidence="1">
    <location>
        <begin position="131"/>
        <end position="152"/>
    </location>
</feature>
<organism evidence="2 3">
    <name type="scientific">Streptomyces synnematoformans</name>
    <dbReference type="NCBI Taxonomy" id="415721"/>
    <lineage>
        <taxon>Bacteria</taxon>
        <taxon>Bacillati</taxon>
        <taxon>Actinomycetota</taxon>
        <taxon>Actinomycetes</taxon>
        <taxon>Kitasatosporales</taxon>
        <taxon>Streptomycetaceae</taxon>
        <taxon>Streptomyces</taxon>
    </lineage>
</organism>
<dbReference type="EMBL" id="BAAAPF010000267">
    <property type="protein sequence ID" value="GAA1500065.1"/>
    <property type="molecule type" value="Genomic_DNA"/>
</dbReference>
<sequence>MATTLPVSPRVAVIPLHAAMGAAAGVVGGIGMGIWMSVSKPMADTAMIRMVAGLLGSSSAGAGWFIHLAIAVTAGLGFGVLFGHYARGLAPGAVLGLGYGALWWVLGGLWIMPANMGMPVFDWNAVTRSSLGAHLVFGLLAGLAYACIAQVWRVPRTKEADSPARAEHTASAGR</sequence>
<dbReference type="Proteomes" id="UP001500443">
    <property type="component" value="Unassembled WGS sequence"/>
</dbReference>
<gene>
    <name evidence="2" type="ORF">GCM10009802_54950</name>
</gene>
<accession>A0ABN1ZJG9</accession>
<reference evidence="2 3" key="1">
    <citation type="journal article" date="2019" name="Int. J. Syst. Evol. Microbiol.">
        <title>The Global Catalogue of Microorganisms (GCM) 10K type strain sequencing project: providing services to taxonomists for standard genome sequencing and annotation.</title>
        <authorList>
            <consortium name="The Broad Institute Genomics Platform"/>
            <consortium name="The Broad Institute Genome Sequencing Center for Infectious Disease"/>
            <person name="Wu L."/>
            <person name="Ma J."/>
        </authorList>
    </citation>
    <scope>NUCLEOTIDE SEQUENCE [LARGE SCALE GENOMIC DNA]</scope>
    <source>
        <strain evidence="2 3">JCM 15481</strain>
    </source>
</reference>
<comment type="caution">
    <text evidence="2">The sequence shown here is derived from an EMBL/GenBank/DDBJ whole genome shotgun (WGS) entry which is preliminary data.</text>
</comment>
<keyword evidence="1" id="KW-0472">Membrane</keyword>
<evidence type="ECO:0000256" key="1">
    <source>
        <dbReference type="SAM" id="Phobius"/>
    </source>
</evidence>
<name>A0ABN1ZJG9_9ACTN</name>
<evidence type="ECO:0008006" key="4">
    <source>
        <dbReference type="Google" id="ProtNLM"/>
    </source>
</evidence>
<protein>
    <recommendedName>
        <fullName evidence="4">DUF1440 domain-containing protein</fullName>
    </recommendedName>
</protein>
<feature type="transmembrane region" description="Helical" evidence="1">
    <location>
        <begin position="58"/>
        <end position="82"/>
    </location>
</feature>
<dbReference type="RefSeq" id="WP_344293323.1">
    <property type="nucleotide sequence ID" value="NZ_BAAAPF010000267.1"/>
</dbReference>
<keyword evidence="3" id="KW-1185">Reference proteome</keyword>
<keyword evidence="1" id="KW-1133">Transmembrane helix</keyword>
<evidence type="ECO:0000313" key="3">
    <source>
        <dbReference type="Proteomes" id="UP001500443"/>
    </source>
</evidence>